<dbReference type="InterPro" id="IPR025306">
    <property type="entry name" value="Zn-bnd_dom_prob"/>
</dbReference>
<protein>
    <submittedName>
        <fullName evidence="2">Zinc-ribbon domain-containing protein</fullName>
    </submittedName>
</protein>
<evidence type="ECO:0000313" key="3">
    <source>
        <dbReference type="Proteomes" id="UP001430796"/>
    </source>
</evidence>
<reference evidence="3" key="2">
    <citation type="submission" date="2022-01" db="EMBL/GenBank/DDBJ databases">
        <title>Lysobacter chinensis sp. nov., a bacterium isolated from cow dung compost.</title>
        <authorList>
            <person name="Zhou L.Y."/>
        </authorList>
    </citation>
    <scope>NUCLEOTIDE SEQUENCE [LARGE SCALE GENOMIC DNA]</scope>
    <source>
        <strain evidence="3">TLK-CK17</strain>
    </source>
</reference>
<accession>A0ABS9HXC5</accession>
<sequence length="303" mass="34537">MSERKSNRQRRTEIRERRLKRAEAARSALSQPDVRWSDCENPPAGAVRADRELLARHNNTYGLLPEFYLDRAFTCRDCGEEQVWTARQQKWWYEQALGHIDSRAVRCRACRRARREANPGGQLLREQCERLRALATRPPDEAARRAIDEALESRWWGVRIVAIETLGCWGDRTSVARLRDLASGVERPRRSSWAFQAQVAAAKALAACLPDTEAGWMLGTGLGKHPGGGHLLAALRARPQAFWERALETEWRRADPERLIRLVWAVRWYAGGETLYSAWRPKLCDHPDGRVAAAVRLAWGTGP</sequence>
<organism evidence="2 3">
    <name type="scientific">Marilutibacter chinensis</name>
    <dbReference type="NCBI Taxonomy" id="2912247"/>
    <lineage>
        <taxon>Bacteria</taxon>
        <taxon>Pseudomonadati</taxon>
        <taxon>Pseudomonadota</taxon>
        <taxon>Gammaproteobacteria</taxon>
        <taxon>Lysobacterales</taxon>
        <taxon>Lysobacteraceae</taxon>
        <taxon>Marilutibacter</taxon>
    </lineage>
</organism>
<keyword evidence="3" id="KW-1185">Reference proteome</keyword>
<dbReference type="EMBL" id="JAKJPO010000009">
    <property type="protein sequence ID" value="MCF7222829.1"/>
    <property type="molecule type" value="Genomic_DNA"/>
</dbReference>
<proteinExistence type="predicted"/>
<dbReference type="Proteomes" id="UP001430796">
    <property type="component" value="Unassembled WGS sequence"/>
</dbReference>
<reference evidence="2 3" key="1">
    <citation type="submission" date="2022-01" db="EMBL/GenBank/DDBJ databases">
        <title>Lysobacter chinensis sp. nov., a bacterium isolated from cow dung compost.</title>
        <authorList>
            <person name="Liu Y."/>
        </authorList>
    </citation>
    <scope>NUCLEOTIDE SEQUENCE [LARGE SCALE GENOMIC DNA]</scope>
    <source>
        <strain evidence="2 3">TLK-CK17</strain>
    </source>
</reference>
<dbReference type="RefSeq" id="WP_237055780.1">
    <property type="nucleotide sequence ID" value="NZ_JAKJPO010000009.1"/>
</dbReference>
<comment type="caution">
    <text evidence="2">The sequence shown here is derived from an EMBL/GenBank/DDBJ whole genome shotgun (WGS) entry which is preliminary data.</text>
</comment>
<evidence type="ECO:0000313" key="2">
    <source>
        <dbReference type="EMBL" id="MCF7222829.1"/>
    </source>
</evidence>
<feature type="domain" description="Probable zinc-binding" evidence="1">
    <location>
        <begin position="70"/>
        <end position="117"/>
    </location>
</feature>
<name>A0ABS9HXC5_9GAMM</name>
<gene>
    <name evidence="2" type="ORF">L3V18_13715</name>
</gene>
<reference evidence="2 3" key="3">
    <citation type="submission" date="2022-01" db="EMBL/GenBank/DDBJ databases">
        <authorList>
            <person name="Zhou L.Y."/>
        </authorList>
    </citation>
    <scope>NUCLEOTIDE SEQUENCE [LARGE SCALE GENOMIC DNA]</scope>
    <source>
        <strain evidence="2 3">TLK-CK17</strain>
    </source>
</reference>
<dbReference type="Pfam" id="PF13451">
    <property type="entry name" value="zf_Tbcl"/>
    <property type="match status" value="1"/>
</dbReference>
<evidence type="ECO:0000259" key="1">
    <source>
        <dbReference type="Pfam" id="PF13451"/>
    </source>
</evidence>